<accession>A0A369AZM2</accession>
<evidence type="ECO:0000256" key="1">
    <source>
        <dbReference type="ARBA" id="ARBA00023002"/>
    </source>
</evidence>
<proteinExistence type="predicted"/>
<dbReference type="Pfam" id="PF05222">
    <property type="entry name" value="AlaDh_PNT_N"/>
    <property type="match status" value="1"/>
</dbReference>
<dbReference type="InterPro" id="IPR007698">
    <property type="entry name" value="AlaDH/PNT_NAD(H)-bd"/>
</dbReference>
<dbReference type="GO" id="GO:0006524">
    <property type="term" value="P:alanine catabolic process"/>
    <property type="evidence" value="ECO:0007669"/>
    <property type="project" value="TreeGrafter"/>
</dbReference>
<dbReference type="CDD" id="cd12181">
    <property type="entry name" value="ceo_syn"/>
    <property type="match status" value="1"/>
</dbReference>
<dbReference type="InterPro" id="IPR036291">
    <property type="entry name" value="NAD(P)-bd_dom_sf"/>
</dbReference>
<dbReference type="InterPro" id="IPR007886">
    <property type="entry name" value="AlaDH/PNT_N"/>
</dbReference>
<evidence type="ECO:0000259" key="3">
    <source>
        <dbReference type="SMART" id="SM01003"/>
    </source>
</evidence>
<dbReference type="SUPFAM" id="SSF52283">
    <property type="entry name" value="Formate/glycerate dehydrogenase catalytic domain-like"/>
    <property type="match status" value="1"/>
</dbReference>
<dbReference type="AlphaFoldDB" id="A0A369AZM2"/>
<dbReference type="Gene3D" id="3.40.50.720">
    <property type="entry name" value="NAD(P)-binding Rossmann-like Domain"/>
    <property type="match status" value="2"/>
</dbReference>
<dbReference type="GO" id="GO:0005886">
    <property type="term" value="C:plasma membrane"/>
    <property type="evidence" value="ECO:0007669"/>
    <property type="project" value="TreeGrafter"/>
</dbReference>
<organism evidence="4 5">
    <name type="scientific">Vagococcus fluvialis</name>
    <dbReference type="NCBI Taxonomy" id="2738"/>
    <lineage>
        <taxon>Bacteria</taxon>
        <taxon>Bacillati</taxon>
        <taxon>Bacillota</taxon>
        <taxon>Bacilli</taxon>
        <taxon>Lactobacillales</taxon>
        <taxon>Enterococcaceae</taxon>
        <taxon>Vagococcus</taxon>
    </lineage>
</organism>
<dbReference type="SMART" id="SM01002">
    <property type="entry name" value="AlaDh_PNT_C"/>
    <property type="match status" value="1"/>
</dbReference>
<dbReference type="Proteomes" id="UP000288197">
    <property type="component" value="Unassembled WGS sequence"/>
</dbReference>
<dbReference type="Pfam" id="PF01262">
    <property type="entry name" value="AlaDh_PNT_C"/>
    <property type="match status" value="1"/>
</dbReference>
<dbReference type="EMBL" id="NGJX01000005">
    <property type="protein sequence ID" value="RSU02221.1"/>
    <property type="molecule type" value="Genomic_DNA"/>
</dbReference>
<dbReference type="PANTHER" id="PTHR42795">
    <property type="entry name" value="ALANINE DEHYDROGENASE"/>
    <property type="match status" value="1"/>
</dbReference>
<dbReference type="GeneID" id="63146288"/>
<feature type="domain" description="Alanine dehydrogenase/pyridine nucleotide transhydrogenase NAD(H)-binding" evidence="2">
    <location>
        <begin position="136"/>
        <end position="260"/>
    </location>
</feature>
<gene>
    <name evidence="4" type="ORF">CBF32_06445</name>
</gene>
<protein>
    <submittedName>
        <fullName evidence="4">N(5)-(Carboxyethyl)ornithine synthase</fullName>
    </submittedName>
</protein>
<dbReference type="InterPro" id="IPR046951">
    <property type="entry name" value="CEOS"/>
</dbReference>
<feature type="domain" description="Alanine dehydrogenase/pyridine nucleotide transhydrogenase N-terminal" evidence="3">
    <location>
        <begin position="5"/>
        <end position="133"/>
    </location>
</feature>
<dbReference type="OrthoDB" id="9804592at2"/>
<dbReference type="SMART" id="SM01003">
    <property type="entry name" value="AlaDh_PNT_N"/>
    <property type="match status" value="1"/>
</dbReference>
<dbReference type="PANTHER" id="PTHR42795:SF1">
    <property type="entry name" value="ALANINE DEHYDROGENASE"/>
    <property type="match status" value="1"/>
</dbReference>
<evidence type="ECO:0000313" key="5">
    <source>
        <dbReference type="Proteomes" id="UP000288197"/>
    </source>
</evidence>
<dbReference type="RefSeq" id="WP_114289540.1">
    <property type="nucleotide sequence ID" value="NZ_NGJX01000005.1"/>
</dbReference>
<sequence length="319" mass="36714">MKTIGFPISKKENEYRRAIVPRDIKNIVNPENLFFEKGYGKVLGYTDDEYLDFGVNITDRKTVLNQDIICDPKIGDAEYLNELKSTQTIFGWVHAVQNKDITDVLIKNKITAFAWEDMFEKGRHLFWRNNELAGEAAILHAYQIFGKMPYNTKSIIIGRGNTARGAYKVLSNLGSEVEQIGRKEEEYLRENIHNYDVIINCVLWDTKRKDHIIYKKDLMKMKKGAMIVDVSCDENGGIESSKPTTIENPVYSVDGVLHYVVDHTPSLFYKTFSEDNSSVICNFLNELLLEEYSQTLIGALIIDKGNIIDNRINEYQNRM</sequence>
<dbReference type="GO" id="GO:0047126">
    <property type="term" value="F:N5-(carboxyethyl)ornithine synthase activity"/>
    <property type="evidence" value="ECO:0007669"/>
    <property type="project" value="InterPro"/>
</dbReference>
<keyword evidence="1" id="KW-0560">Oxidoreductase</keyword>
<evidence type="ECO:0000313" key="4">
    <source>
        <dbReference type="EMBL" id="RSU02221.1"/>
    </source>
</evidence>
<reference evidence="4 5" key="1">
    <citation type="submission" date="2017-05" db="EMBL/GenBank/DDBJ databases">
        <title>Vagococcus spp. assemblies.</title>
        <authorList>
            <person name="Gulvik C.A."/>
        </authorList>
    </citation>
    <scope>NUCLEOTIDE SEQUENCE [LARGE SCALE GENOMIC DNA]</scope>
    <source>
        <strain evidence="4 5">NCFB 2497</strain>
    </source>
</reference>
<keyword evidence="5" id="KW-1185">Reference proteome</keyword>
<name>A0A369AZM2_9ENTE</name>
<evidence type="ECO:0000259" key="2">
    <source>
        <dbReference type="SMART" id="SM01002"/>
    </source>
</evidence>
<dbReference type="SUPFAM" id="SSF51735">
    <property type="entry name" value="NAD(P)-binding Rossmann-fold domains"/>
    <property type="match status" value="1"/>
</dbReference>
<dbReference type="GO" id="GO:0000286">
    <property type="term" value="F:alanine dehydrogenase activity"/>
    <property type="evidence" value="ECO:0007669"/>
    <property type="project" value="TreeGrafter"/>
</dbReference>
<comment type="caution">
    <text evidence="4">The sequence shown here is derived from an EMBL/GenBank/DDBJ whole genome shotgun (WGS) entry which is preliminary data.</text>
</comment>